<keyword evidence="2" id="KW-1133">Transmembrane helix</keyword>
<keyword evidence="2" id="KW-0472">Membrane</keyword>
<keyword evidence="2" id="KW-0812">Transmembrane</keyword>
<accession>A0A2S5Z4V1</accession>
<evidence type="ECO:0000313" key="5">
    <source>
        <dbReference type="Proteomes" id="UP000239917"/>
    </source>
</evidence>
<sequence>MRTLVQHSLILWLCLLALPASAGFPPLPDGAVVHWSKTGAKYYYEPPGMTGATPAENLSDQAATYVDQCSQQYPGLTCSIQSFNDSPEFQYKVGDQDYMRMNGGARVIASPTQCAALTHEPDPITGNVGSTNEDDCSCATGWVSSGEAPGVAPFDCQIPEQQPEECLENGHMYDPRSQHCVTECPSGHLDNQCLSEPENECDETSPDFEGTIGWGSNRRNVCSGDNQCQDNETYAFRENAEGSWSGQCISNDSNPPVCPNGFEGALIITDGGFACEGLNPEEGDEDTPDGDSDGDGEADTNGMAKQIQEIIKNQIEGNTNTDAINETLKGIGKNIKDGTSAITEAIGNIPGGGGGNGSGGDGSGDGEGDGEQEEPVTWSGDPIDTELTDPTEDYDQVMADYQAKINEIKGEVQAMFSTNLSGGGSVDDNTKTIMGVDVNFSLNRFLPGLDILGAIVLFCAAFISAGILFTSRG</sequence>
<evidence type="ECO:0000256" key="3">
    <source>
        <dbReference type="SAM" id="SignalP"/>
    </source>
</evidence>
<reference evidence="4 5" key="1">
    <citation type="submission" date="2018-01" db="EMBL/GenBank/DDBJ databases">
        <title>Complete genome sequences of the type strains of Marinobacter flavimaris and Marinobacter maroccanus.</title>
        <authorList>
            <person name="Palau M."/>
            <person name="Boujida N."/>
            <person name="Manresa A."/>
            <person name="Minana-Galbis D."/>
        </authorList>
    </citation>
    <scope>NUCLEOTIDE SEQUENCE [LARGE SCALE GENOMIC DNA]</scope>
    <source>
        <strain evidence="4 5">N4</strain>
    </source>
</reference>
<feature type="region of interest" description="Disordered" evidence="1">
    <location>
        <begin position="344"/>
        <end position="389"/>
    </location>
</feature>
<keyword evidence="3" id="KW-0732">Signal</keyword>
<dbReference type="RefSeq" id="WP_104323506.1">
    <property type="nucleotide sequence ID" value="NZ_PSSX01000038.1"/>
</dbReference>
<feature type="region of interest" description="Disordered" evidence="1">
    <location>
        <begin position="274"/>
        <end position="300"/>
    </location>
</feature>
<dbReference type="AlphaFoldDB" id="A0A2S5Z4V1"/>
<protein>
    <submittedName>
        <fullName evidence="4">Uncharacterized protein</fullName>
    </submittedName>
</protein>
<keyword evidence="5" id="KW-1185">Reference proteome</keyword>
<gene>
    <name evidence="4" type="ORF">KEHDKFFH_19905</name>
</gene>
<feature type="compositionally biased region" description="Acidic residues" evidence="1">
    <location>
        <begin position="279"/>
        <end position="298"/>
    </location>
</feature>
<proteinExistence type="predicted"/>
<feature type="transmembrane region" description="Helical" evidence="2">
    <location>
        <begin position="451"/>
        <end position="470"/>
    </location>
</feature>
<feature type="compositionally biased region" description="Gly residues" evidence="1">
    <location>
        <begin position="349"/>
        <end position="363"/>
    </location>
</feature>
<dbReference type="OrthoDB" id="6363479at2"/>
<evidence type="ECO:0000256" key="1">
    <source>
        <dbReference type="SAM" id="MobiDB-lite"/>
    </source>
</evidence>
<feature type="chain" id="PRO_5015393270" evidence="3">
    <location>
        <begin position="23"/>
        <end position="473"/>
    </location>
</feature>
<comment type="caution">
    <text evidence="4">The sequence shown here is derived from an EMBL/GenBank/DDBJ whole genome shotgun (WGS) entry which is preliminary data.</text>
</comment>
<name>A0A2S5Z4V1_9GAMM</name>
<evidence type="ECO:0000313" key="4">
    <source>
        <dbReference type="EMBL" id="PPI82380.1"/>
    </source>
</evidence>
<evidence type="ECO:0000256" key="2">
    <source>
        <dbReference type="SAM" id="Phobius"/>
    </source>
</evidence>
<dbReference type="EMBL" id="PSSX01000038">
    <property type="protein sequence ID" value="PPI82380.1"/>
    <property type="molecule type" value="Genomic_DNA"/>
</dbReference>
<dbReference type="Proteomes" id="UP000239917">
    <property type="component" value="Unassembled WGS sequence"/>
</dbReference>
<feature type="signal peptide" evidence="3">
    <location>
        <begin position="1"/>
        <end position="22"/>
    </location>
</feature>
<organism evidence="4 5">
    <name type="scientific">Marinobacter maroccanus</name>
    <dbReference type="NCBI Taxonomy" id="2055143"/>
    <lineage>
        <taxon>Bacteria</taxon>
        <taxon>Pseudomonadati</taxon>
        <taxon>Pseudomonadota</taxon>
        <taxon>Gammaproteobacteria</taxon>
        <taxon>Pseudomonadales</taxon>
        <taxon>Marinobacteraceae</taxon>
        <taxon>Marinobacter</taxon>
    </lineage>
</organism>
<feature type="compositionally biased region" description="Acidic residues" evidence="1">
    <location>
        <begin position="364"/>
        <end position="374"/>
    </location>
</feature>